<comment type="similarity">
    <text evidence="2 9">Belongs to the mitochondrial pyruvate carrier (MPC) (TC 2.A.105) family.</text>
</comment>
<keyword evidence="3 9" id="KW-0813">Transport</keyword>
<organism evidence="10 11">
    <name type="scientific">Dictyostelium firmibasis</name>
    <dbReference type="NCBI Taxonomy" id="79012"/>
    <lineage>
        <taxon>Eukaryota</taxon>
        <taxon>Amoebozoa</taxon>
        <taxon>Evosea</taxon>
        <taxon>Eumycetozoa</taxon>
        <taxon>Dictyostelia</taxon>
        <taxon>Dictyosteliales</taxon>
        <taxon>Dictyosteliaceae</taxon>
        <taxon>Dictyostelium</taxon>
    </lineage>
</organism>
<evidence type="ECO:0000256" key="2">
    <source>
        <dbReference type="ARBA" id="ARBA00006416"/>
    </source>
</evidence>
<evidence type="ECO:0000256" key="3">
    <source>
        <dbReference type="ARBA" id="ARBA00022448"/>
    </source>
</evidence>
<evidence type="ECO:0000256" key="7">
    <source>
        <dbReference type="ARBA" id="ARBA00023128"/>
    </source>
</evidence>
<accession>A0AAN7U5L7</accession>
<evidence type="ECO:0000313" key="10">
    <source>
        <dbReference type="EMBL" id="KAK5576798.1"/>
    </source>
</evidence>
<dbReference type="EMBL" id="JAVFKY010000005">
    <property type="protein sequence ID" value="KAK5576798.1"/>
    <property type="molecule type" value="Genomic_DNA"/>
</dbReference>
<protein>
    <recommendedName>
        <fullName evidence="9">Mitochondrial pyruvate carrier</fullName>
    </recommendedName>
</protein>
<evidence type="ECO:0000256" key="1">
    <source>
        <dbReference type="ARBA" id="ARBA00004448"/>
    </source>
</evidence>
<evidence type="ECO:0000256" key="9">
    <source>
        <dbReference type="RuleBase" id="RU363100"/>
    </source>
</evidence>
<keyword evidence="4" id="KW-0812">Transmembrane</keyword>
<evidence type="ECO:0000256" key="4">
    <source>
        <dbReference type="ARBA" id="ARBA00022692"/>
    </source>
</evidence>
<dbReference type="GO" id="GO:0005743">
    <property type="term" value="C:mitochondrial inner membrane"/>
    <property type="evidence" value="ECO:0007669"/>
    <property type="project" value="UniProtKB-SubCell"/>
</dbReference>
<evidence type="ECO:0000256" key="5">
    <source>
        <dbReference type="ARBA" id="ARBA00022792"/>
    </source>
</evidence>
<keyword evidence="6" id="KW-1133">Transmembrane helix</keyword>
<dbReference type="InterPro" id="IPR005336">
    <property type="entry name" value="MPC"/>
</dbReference>
<name>A0AAN7U5L7_9MYCE</name>
<sequence>MNVFRGLLNKYTGNQIVFSSKFATNFFEKYPKLAFLNNVTNLAPMMKWSLSIVPITQILSGTKLPENIDIYQASSLCATGTIWTYYATLISPQNTGTRMLAMCNAAMAVCHGYNIYRRTKWEKSQLPIENGEN</sequence>
<dbReference type="AlphaFoldDB" id="A0AAN7U5L7"/>
<comment type="function">
    <text evidence="9">Mediates the uptake of pyruvate into mitochondria.</text>
</comment>
<dbReference type="GO" id="GO:0006850">
    <property type="term" value="P:pyruvate import into mitochondria"/>
    <property type="evidence" value="ECO:0007669"/>
    <property type="project" value="InterPro"/>
</dbReference>
<evidence type="ECO:0000256" key="8">
    <source>
        <dbReference type="ARBA" id="ARBA00023136"/>
    </source>
</evidence>
<comment type="subcellular location">
    <subcellularLocation>
        <location evidence="1 9">Mitochondrion inner membrane</location>
        <topology evidence="1 9">Multi-pass membrane protein</topology>
    </subcellularLocation>
</comment>
<keyword evidence="8" id="KW-0472">Membrane</keyword>
<evidence type="ECO:0000256" key="6">
    <source>
        <dbReference type="ARBA" id="ARBA00022989"/>
    </source>
</evidence>
<keyword evidence="11" id="KW-1185">Reference proteome</keyword>
<keyword evidence="5 9" id="KW-0999">Mitochondrion inner membrane</keyword>
<evidence type="ECO:0000313" key="11">
    <source>
        <dbReference type="Proteomes" id="UP001344447"/>
    </source>
</evidence>
<dbReference type="Proteomes" id="UP001344447">
    <property type="component" value="Unassembled WGS sequence"/>
</dbReference>
<gene>
    <name evidence="10" type="ORF">RB653_007942</name>
</gene>
<dbReference type="Pfam" id="PF03650">
    <property type="entry name" value="MPC"/>
    <property type="match status" value="1"/>
</dbReference>
<keyword evidence="7 9" id="KW-0496">Mitochondrion</keyword>
<proteinExistence type="inferred from homology"/>
<reference evidence="10 11" key="1">
    <citation type="submission" date="2023-11" db="EMBL/GenBank/DDBJ databases">
        <title>Dfirmibasis_genome.</title>
        <authorList>
            <person name="Edelbroek B."/>
            <person name="Kjellin J."/>
            <person name="Jerlstrom-Hultqvist J."/>
            <person name="Soderbom F."/>
        </authorList>
    </citation>
    <scope>NUCLEOTIDE SEQUENCE [LARGE SCALE GENOMIC DNA]</scope>
    <source>
        <strain evidence="10 11">TNS-C-14</strain>
    </source>
</reference>
<comment type="caution">
    <text evidence="10">The sequence shown here is derived from an EMBL/GenBank/DDBJ whole genome shotgun (WGS) entry which is preliminary data.</text>
</comment>